<evidence type="ECO:0000313" key="1">
    <source>
        <dbReference type="EMBL" id="TSP14014.1"/>
    </source>
</evidence>
<dbReference type="Proteomes" id="UP000318943">
    <property type="component" value="Unassembled WGS sequence"/>
</dbReference>
<sequence>MFDRPNLSKPINFERLREAYAIIDGIPQEAFDLDAVVTKSDGNLKCGTIACAAGWLMIHPKFARILKTKLSVDQDDPTDSYVDSDLNEDYDQAMMRLFNMNRDEVMQLFSFRNHSDGYVPDTEELSDKEVWKTRVRNFLVKKGRRIRAQ</sequence>
<evidence type="ECO:0000313" key="2">
    <source>
        <dbReference type="Proteomes" id="UP000318943"/>
    </source>
</evidence>
<proteinExistence type="predicted"/>
<name>A0ABY3ET35_9BURK</name>
<organism evidence="1 2">
    <name type="scientific">Cupriavidus campinensis</name>
    <dbReference type="NCBI Taxonomy" id="151783"/>
    <lineage>
        <taxon>Bacteria</taxon>
        <taxon>Pseudomonadati</taxon>
        <taxon>Pseudomonadota</taxon>
        <taxon>Betaproteobacteria</taxon>
        <taxon>Burkholderiales</taxon>
        <taxon>Burkholderiaceae</taxon>
        <taxon>Cupriavidus</taxon>
    </lineage>
</organism>
<comment type="caution">
    <text evidence="1">The sequence shown here is derived from an EMBL/GenBank/DDBJ whole genome shotgun (WGS) entry which is preliminary data.</text>
</comment>
<keyword evidence="2" id="KW-1185">Reference proteome</keyword>
<reference evidence="1 2" key="1">
    <citation type="submission" date="2019-05" db="EMBL/GenBank/DDBJ databases">
        <title>Whole genome sequence analysis of Cupriavidus campinensis S14E4C strain.</title>
        <authorList>
            <person name="Abbaszade G."/>
            <person name="Szabo A."/>
            <person name="Toumi M."/>
            <person name="Toth E."/>
        </authorList>
    </citation>
    <scope>NUCLEOTIDE SEQUENCE [LARGE SCALE GENOMIC DNA]</scope>
    <source>
        <strain evidence="1 2">S14E4C</strain>
    </source>
</reference>
<dbReference type="EMBL" id="VCIZ01000002">
    <property type="protein sequence ID" value="TSP14014.1"/>
    <property type="molecule type" value="Genomic_DNA"/>
</dbReference>
<gene>
    <name evidence="1" type="ORF">FGG12_05965</name>
</gene>
<protein>
    <submittedName>
        <fullName evidence="1">Uncharacterized protein</fullName>
    </submittedName>
</protein>
<dbReference type="RefSeq" id="WP_144196707.1">
    <property type="nucleotide sequence ID" value="NZ_VCIZ01000002.1"/>
</dbReference>
<accession>A0ABY3ET35</accession>